<keyword evidence="3" id="KW-1185">Reference proteome</keyword>
<evidence type="ECO:0000256" key="1">
    <source>
        <dbReference type="SAM" id="Coils"/>
    </source>
</evidence>
<keyword evidence="1" id="KW-0175">Coiled coil</keyword>
<reference evidence="2" key="1">
    <citation type="submission" date="2017-12" db="EMBL/GenBank/DDBJ databases">
        <title>FDA dAtabase for Regulatory Grade micrObial Sequences (FDA-ARGOS): Supporting development and validation of Infectious Disease Dx tests.</title>
        <authorList>
            <person name="Campos J."/>
            <person name="Goldberg B."/>
            <person name="Tallon L."/>
            <person name="Sadzewicz L."/>
            <person name="Sengamalay N."/>
            <person name="Ott S."/>
            <person name="Godinez A."/>
            <person name="Nagaraj S."/>
            <person name="Vyas G."/>
            <person name="Aluvathingal J."/>
            <person name="Nadendla S."/>
            <person name="Geyer C."/>
            <person name="Nandy P."/>
            <person name="Hobson J."/>
            <person name="Sichtig H."/>
        </authorList>
    </citation>
    <scope>NUCLEOTIDE SEQUENCE</scope>
    <source>
        <strain evidence="2">FDAARGOS_252</strain>
    </source>
</reference>
<dbReference type="RefSeq" id="WP_080622497.1">
    <property type="nucleotide sequence ID" value="NZ_CAWMZI010000001.1"/>
</dbReference>
<protein>
    <recommendedName>
        <fullName evidence="4">Plasmid recombination enzyme</fullName>
    </recommendedName>
</protein>
<accession>A0A1V0GW18</accession>
<gene>
    <name evidence="2" type="ORF">A6J80_18435</name>
</gene>
<dbReference type="CDD" id="cd17242">
    <property type="entry name" value="MobM_relaxase"/>
    <property type="match status" value="1"/>
</dbReference>
<evidence type="ECO:0000313" key="2">
    <source>
        <dbReference type="EMBL" id="ARC38073.1"/>
    </source>
</evidence>
<dbReference type="EMBL" id="CP020442">
    <property type="protein sequence ID" value="ARC38073.1"/>
    <property type="molecule type" value="Genomic_DNA"/>
</dbReference>
<dbReference type="KEGG" id="pye:A6J80_18435"/>
<proteinExistence type="predicted"/>
<feature type="coiled-coil region" evidence="1">
    <location>
        <begin position="317"/>
        <end position="347"/>
    </location>
</feature>
<evidence type="ECO:0008006" key="4">
    <source>
        <dbReference type="Google" id="ProtNLM"/>
    </source>
</evidence>
<dbReference type="Proteomes" id="UP000191257">
    <property type="component" value="Chromosome"/>
</dbReference>
<dbReference type="Gene3D" id="3.30.930.30">
    <property type="match status" value="1"/>
</dbReference>
<name>A0A1V0GW18_9RHOB</name>
<evidence type="ECO:0000313" key="3">
    <source>
        <dbReference type="Proteomes" id="UP000191257"/>
    </source>
</evidence>
<dbReference type="AlphaFoldDB" id="A0A1V0GW18"/>
<dbReference type="Gene3D" id="1.20.5.340">
    <property type="match status" value="1"/>
</dbReference>
<sequence>MLMTHSFVPANDPRRSNPRAASIRLETRNASRLYYQRGHDLRKGRLPGYVDPARLDLNRVLIPYPRVCEVRDICKERRSRRETERAMSRTVSIAMTGIITFGSEAAVMFDRLSPAQQDVAFRDLVQAAADRLNTSVSGLTVHLDETTIHAHFELVGYTHDGHPLSQTTRPGIFSELQDLTAEIMGRHCPGIERGRRYGERLAKGAEFREVLHRSVKQLHHDLPYDLAEAAAEVAAGRDLVQRLEGDAAAVEARISAAKAELAALEPQVSAARSAVDDAAARVAEMDGYLARAQADLDKAGADAARKAKIAKRVKAYAKRLADRNAELQNSQAALAEAVSRMEAARESHEADLVTLRTVRANMLRDATAEALVLQEQKAATAEAVAATEAARAAEATARAEAARLAREKTAAAEQAARKTAAEITQAAHAEADRITVAAKEQAGTIITTAKAKFSQAFKTLERIAAEAEAGTLRVDNAGDPVGSTPGLFDTAPRPLRQLAARLGSVVMSISGKLRRAQRDEEAAAEARLEAEEARNRYLRGIELQQIFRETAVAHLELLDRQMDAIRDKATGEIKDPMMAQFFTGIRDGVEAMVENVSPDEESFRQHPSL</sequence>
<organism evidence="2 3">
    <name type="scientific">Paracoccus yeei</name>
    <dbReference type="NCBI Taxonomy" id="147645"/>
    <lineage>
        <taxon>Bacteria</taxon>
        <taxon>Pseudomonadati</taxon>
        <taxon>Pseudomonadota</taxon>
        <taxon>Alphaproteobacteria</taxon>
        <taxon>Rhodobacterales</taxon>
        <taxon>Paracoccaceae</taxon>
        <taxon>Paracoccus</taxon>
    </lineage>
</organism>